<dbReference type="RefSeq" id="WP_058063503.1">
    <property type="nucleotide sequence ID" value="NZ_JAMOHR010000011.1"/>
</dbReference>
<evidence type="ECO:0000313" key="3">
    <source>
        <dbReference type="Proteomes" id="UP000236003"/>
    </source>
</evidence>
<comment type="caution">
    <text evidence="2">The sequence shown here is derived from an EMBL/GenBank/DDBJ whole genome shotgun (WGS) entry which is preliminary data.</text>
</comment>
<organism evidence="2 3">
    <name type="scientific">Stutzerimonas stutzeri</name>
    <name type="common">Pseudomonas stutzeri</name>
    <dbReference type="NCBI Taxonomy" id="316"/>
    <lineage>
        <taxon>Bacteria</taxon>
        <taxon>Pseudomonadati</taxon>
        <taxon>Pseudomonadota</taxon>
        <taxon>Gammaproteobacteria</taxon>
        <taxon>Pseudomonadales</taxon>
        <taxon>Pseudomonadaceae</taxon>
        <taxon>Stutzerimonas</taxon>
    </lineage>
</organism>
<reference evidence="2 3" key="1">
    <citation type="submission" date="2018-01" db="EMBL/GenBank/DDBJ databases">
        <title>Denitrification phenotypes of diverse strains of Pseudomonas stutzeri.</title>
        <authorList>
            <person name="Milligan D.A."/>
            <person name="Bergaust L."/>
            <person name="Bakken L.R."/>
            <person name="Frostegard A."/>
        </authorList>
    </citation>
    <scope>NUCLEOTIDE SEQUENCE [LARGE SCALE GENOMIC DNA]</scope>
    <source>
        <strain evidence="2 3">CCUG 44592</strain>
    </source>
</reference>
<keyword evidence="1" id="KW-0472">Membrane</keyword>
<dbReference type="EMBL" id="POUM01000012">
    <property type="protein sequence ID" value="PNF58742.1"/>
    <property type="molecule type" value="Genomic_DNA"/>
</dbReference>
<proteinExistence type="predicted"/>
<name>A0A2N8RCD1_STUST</name>
<dbReference type="InterPro" id="IPR019995">
    <property type="entry name" value="Cellulose_BcsF/YhjT"/>
</dbReference>
<accession>A0A2N8RCD1</accession>
<dbReference type="Pfam" id="PF11120">
    <property type="entry name" value="CBP_BcsF"/>
    <property type="match status" value="1"/>
</dbReference>
<feature type="transmembrane region" description="Helical" evidence="1">
    <location>
        <begin position="6"/>
        <end position="25"/>
    </location>
</feature>
<evidence type="ECO:0000313" key="2">
    <source>
        <dbReference type="EMBL" id="PNF58742.1"/>
    </source>
</evidence>
<dbReference type="Proteomes" id="UP000236003">
    <property type="component" value="Unassembled WGS sequence"/>
</dbReference>
<dbReference type="AlphaFoldDB" id="A0A2N8RCD1"/>
<keyword evidence="1" id="KW-1133">Transmembrane helix</keyword>
<gene>
    <name evidence="2" type="ORF">CXK99_14180</name>
</gene>
<keyword evidence="1" id="KW-0812">Transmembrane</keyword>
<evidence type="ECO:0000256" key="1">
    <source>
        <dbReference type="SAM" id="Phobius"/>
    </source>
</evidence>
<protein>
    <submittedName>
        <fullName evidence="2">Cellulose biosynthesis protein BcsF</fullName>
    </submittedName>
</protein>
<sequence length="66" mass="7613">MRLEQLIEVAALFVMIGICLGWLIATTRQSIFRSIDRVLPPRYLKTTALRRRSADTVREDGTHERA</sequence>